<dbReference type="EMBL" id="BOML01000040">
    <property type="protein sequence ID" value="GIE03743.1"/>
    <property type="molecule type" value="Genomic_DNA"/>
</dbReference>
<comment type="caution">
    <text evidence="2">The sequence shown here is derived from an EMBL/GenBank/DDBJ whole genome shotgun (WGS) entry which is preliminary data.</text>
</comment>
<evidence type="ECO:0000313" key="2">
    <source>
        <dbReference type="EMBL" id="GIE03743.1"/>
    </source>
</evidence>
<name>A0ABQ3Z1P6_9ACTN</name>
<gene>
    <name evidence="2" type="ORF">Adu01nite_50930</name>
</gene>
<evidence type="ECO:0000259" key="1">
    <source>
        <dbReference type="Pfam" id="PF13338"/>
    </source>
</evidence>
<keyword evidence="3" id="KW-1185">Reference proteome</keyword>
<reference evidence="2 3" key="1">
    <citation type="submission" date="2021-01" db="EMBL/GenBank/DDBJ databases">
        <title>Whole genome shotgun sequence of Actinoplanes durhamensis NBRC 14914.</title>
        <authorList>
            <person name="Komaki H."/>
            <person name="Tamura T."/>
        </authorList>
    </citation>
    <scope>NUCLEOTIDE SEQUENCE [LARGE SCALE GENOMIC DNA]</scope>
    <source>
        <strain evidence="2 3">NBRC 14914</strain>
    </source>
</reference>
<dbReference type="InterPro" id="IPR025159">
    <property type="entry name" value="AbiEi_N"/>
</dbReference>
<dbReference type="RefSeq" id="WP_203729928.1">
    <property type="nucleotide sequence ID" value="NZ_BOML01000040.1"/>
</dbReference>
<proteinExistence type="predicted"/>
<dbReference type="Pfam" id="PF13338">
    <property type="entry name" value="AbiEi_4"/>
    <property type="match status" value="1"/>
</dbReference>
<sequence length="216" mass="23573">MSRRTALAAISPVASEQWGMVTAGQARRLGVSRQDLNRLVDDGTLAIADQATRVYRLTGAPEDPDLDPLRAAWLQLGDAQSWQERTTAPDLIISHRSAAHLRGLGDLIPHEHEFYATTRMRPRRHDIKLRVRSQISPDSWEISGGLPARTVPAILDDLLSDGEDESAVAQVVRDALALGLLRDEALNAIVAPYAVVYGHTNGDEFAQVLTGKGTSR</sequence>
<organism evidence="2 3">
    <name type="scientific">Paractinoplanes durhamensis</name>
    <dbReference type="NCBI Taxonomy" id="113563"/>
    <lineage>
        <taxon>Bacteria</taxon>
        <taxon>Bacillati</taxon>
        <taxon>Actinomycetota</taxon>
        <taxon>Actinomycetes</taxon>
        <taxon>Micromonosporales</taxon>
        <taxon>Micromonosporaceae</taxon>
        <taxon>Paractinoplanes</taxon>
    </lineage>
</organism>
<feature type="domain" description="AbiEi antitoxin N-terminal" evidence="1">
    <location>
        <begin position="12"/>
        <end position="45"/>
    </location>
</feature>
<protein>
    <recommendedName>
        <fullName evidence="1">AbiEi antitoxin N-terminal domain-containing protein</fullName>
    </recommendedName>
</protein>
<dbReference type="Proteomes" id="UP000637628">
    <property type="component" value="Unassembled WGS sequence"/>
</dbReference>
<evidence type="ECO:0000313" key="3">
    <source>
        <dbReference type="Proteomes" id="UP000637628"/>
    </source>
</evidence>
<accession>A0ABQ3Z1P6</accession>